<keyword evidence="3" id="KW-0342">GTP-binding</keyword>
<dbReference type="InterPro" id="IPR042227">
    <property type="entry name" value="KBRS"/>
</dbReference>
<organism evidence="5 6">
    <name type="scientific">Diploptera punctata</name>
    <name type="common">Pacific beetle cockroach</name>
    <dbReference type="NCBI Taxonomy" id="6984"/>
    <lineage>
        <taxon>Eukaryota</taxon>
        <taxon>Metazoa</taxon>
        <taxon>Ecdysozoa</taxon>
        <taxon>Arthropoda</taxon>
        <taxon>Hexapoda</taxon>
        <taxon>Insecta</taxon>
        <taxon>Pterygota</taxon>
        <taxon>Neoptera</taxon>
        <taxon>Polyneoptera</taxon>
        <taxon>Dictyoptera</taxon>
        <taxon>Blattodea</taxon>
        <taxon>Blaberoidea</taxon>
        <taxon>Blaberidae</taxon>
        <taxon>Diplopterinae</taxon>
        <taxon>Diploptera</taxon>
    </lineage>
</organism>
<dbReference type="Proteomes" id="UP001233999">
    <property type="component" value="Unassembled WGS sequence"/>
</dbReference>
<dbReference type="Pfam" id="PF00071">
    <property type="entry name" value="Ras"/>
    <property type="match status" value="1"/>
</dbReference>
<dbReference type="CDD" id="cd00882">
    <property type="entry name" value="Ras_like_GTPase"/>
    <property type="match status" value="1"/>
</dbReference>
<feature type="compositionally biased region" description="Low complexity" evidence="4">
    <location>
        <begin position="183"/>
        <end position="192"/>
    </location>
</feature>
<dbReference type="PROSITE" id="PS51421">
    <property type="entry name" value="RAS"/>
    <property type="match status" value="1"/>
</dbReference>
<keyword evidence="2" id="KW-0547">Nucleotide-binding</keyword>
<dbReference type="InterPro" id="IPR001806">
    <property type="entry name" value="Small_GTPase"/>
</dbReference>
<evidence type="ECO:0000256" key="4">
    <source>
        <dbReference type="SAM" id="MobiDB-lite"/>
    </source>
</evidence>
<protein>
    <recommendedName>
        <fullName evidence="7">NF-kappa-B inhibitor-interacting Ras-like protein</fullName>
    </recommendedName>
</protein>
<evidence type="ECO:0000313" key="5">
    <source>
        <dbReference type="EMBL" id="KAJ9597963.1"/>
    </source>
</evidence>
<dbReference type="GO" id="GO:0043124">
    <property type="term" value="P:negative regulation of canonical NF-kappaB signal transduction"/>
    <property type="evidence" value="ECO:0007669"/>
    <property type="project" value="InterPro"/>
</dbReference>
<evidence type="ECO:0000256" key="3">
    <source>
        <dbReference type="ARBA" id="ARBA00023134"/>
    </source>
</evidence>
<dbReference type="SMART" id="SM00173">
    <property type="entry name" value="RAS"/>
    <property type="match status" value="1"/>
</dbReference>
<dbReference type="AlphaFoldDB" id="A0AAD8AF41"/>
<evidence type="ECO:0000256" key="2">
    <source>
        <dbReference type="ARBA" id="ARBA00022741"/>
    </source>
</evidence>
<reference evidence="5" key="2">
    <citation type="submission" date="2023-05" db="EMBL/GenBank/DDBJ databases">
        <authorList>
            <person name="Fouks B."/>
        </authorList>
    </citation>
    <scope>NUCLEOTIDE SEQUENCE</scope>
    <source>
        <strain evidence="5">Stay&amp;Tobe</strain>
        <tissue evidence="5">Testes</tissue>
    </source>
</reference>
<sequence>LSPKKQGQQKMGKTTRVVVCGLKGVGKTAILEQLIYGNVTKSKEIHPTIEDIYVAQIETDRGTKEKVRFYDTAGLDGGRDSQLARQYLGLADGYVLVYDPDRPESLDALVMVKKDIDRNRDKKEVIAVVLGNRKNPMDPGNLENTASKASHWAMREKLRHFEVNAMDRVSLYEAFVHLSSKLNPPPNKSSFPQLSMVRKSISRPDNN</sequence>
<dbReference type="SMART" id="SM00175">
    <property type="entry name" value="RAB"/>
    <property type="match status" value="1"/>
</dbReference>
<reference evidence="5" key="1">
    <citation type="journal article" date="2023" name="IScience">
        <title>Live-bearing cockroach genome reveals convergent evolutionary mechanisms linked to viviparity in insects and beyond.</title>
        <authorList>
            <person name="Fouks B."/>
            <person name="Harrison M.C."/>
            <person name="Mikhailova A.A."/>
            <person name="Marchal E."/>
            <person name="English S."/>
            <person name="Carruthers M."/>
            <person name="Jennings E.C."/>
            <person name="Chiamaka E.L."/>
            <person name="Frigard R.A."/>
            <person name="Pippel M."/>
            <person name="Attardo G.M."/>
            <person name="Benoit J.B."/>
            <person name="Bornberg-Bauer E."/>
            <person name="Tobe S.S."/>
        </authorList>
    </citation>
    <scope>NUCLEOTIDE SEQUENCE</scope>
    <source>
        <strain evidence="5">Stay&amp;Tobe</strain>
    </source>
</reference>
<keyword evidence="6" id="KW-1185">Reference proteome</keyword>
<dbReference type="Gene3D" id="3.40.50.300">
    <property type="entry name" value="P-loop containing nucleotide triphosphate hydrolases"/>
    <property type="match status" value="1"/>
</dbReference>
<name>A0AAD8AF41_DIPPU</name>
<dbReference type="EMBL" id="JASPKZ010001574">
    <property type="protein sequence ID" value="KAJ9597963.1"/>
    <property type="molecule type" value="Genomic_DNA"/>
</dbReference>
<dbReference type="GO" id="GO:0032794">
    <property type="term" value="F:GTPase activating protein binding"/>
    <property type="evidence" value="ECO:0007669"/>
    <property type="project" value="TreeGrafter"/>
</dbReference>
<proteinExistence type="inferred from homology"/>
<dbReference type="InterPro" id="IPR005225">
    <property type="entry name" value="Small_GTP-bd"/>
</dbReference>
<dbReference type="SUPFAM" id="SSF52540">
    <property type="entry name" value="P-loop containing nucleoside triphosphate hydrolases"/>
    <property type="match status" value="1"/>
</dbReference>
<comment type="caution">
    <text evidence="5">The sequence shown here is derived from an EMBL/GenBank/DDBJ whole genome shotgun (WGS) entry which is preliminary data.</text>
</comment>
<comment type="similarity">
    <text evidence="1">Belongs to the small GTPase superfamily. Ras family. KappaB-Ras subfamily.</text>
</comment>
<dbReference type="PRINTS" id="PR00449">
    <property type="entry name" value="RASTRNSFRMNG"/>
</dbReference>
<evidence type="ECO:0008006" key="7">
    <source>
        <dbReference type="Google" id="ProtNLM"/>
    </source>
</evidence>
<dbReference type="NCBIfam" id="TIGR00231">
    <property type="entry name" value="small_GTP"/>
    <property type="match status" value="1"/>
</dbReference>
<dbReference type="PROSITE" id="PS51419">
    <property type="entry name" value="RAB"/>
    <property type="match status" value="1"/>
</dbReference>
<evidence type="ECO:0000313" key="6">
    <source>
        <dbReference type="Proteomes" id="UP001233999"/>
    </source>
</evidence>
<accession>A0AAD8AF41</accession>
<dbReference type="GO" id="GO:0005525">
    <property type="term" value="F:GTP binding"/>
    <property type="evidence" value="ECO:0007669"/>
    <property type="project" value="UniProtKB-KW"/>
</dbReference>
<dbReference type="GO" id="GO:0003924">
    <property type="term" value="F:GTPase activity"/>
    <property type="evidence" value="ECO:0007669"/>
    <property type="project" value="InterPro"/>
</dbReference>
<dbReference type="GO" id="GO:0032484">
    <property type="term" value="P:Ral protein signal transduction"/>
    <property type="evidence" value="ECO:0007669"/>
    <property type="project" value="TreeGrafter"/>
</dbReference>
<dbReference type="InterPro" id="IPR027417">
    <property type="entry name" value="P-loop_NTPase"/>
</dbReference>
<feature type="non-terminal residue" evidence="5">
    <location>
        <position position="207"/>
    </location>
</feature>
<evidence type="ECO:0000256" key="1">
    <source>
        <dbReference type="ARBA" id="ARBA00008094"/>
    </source>
</evidence>
<dbReference type="PANTHER" id="PTHR46152">
    <property type="entry name" value="NF-KAPPA-B INHIBITOR-INTERACTING RAS-LIKE PROTEIN"/>
    <property type="match status" value="1"/>
</dbReference>
<dbReference type="PANTHER" id="PTHR46152:SF3">
    <property type="entry name" value="NF-KAPPA-B INHIBITOR-INTERACTING RAS-LIKE PROTEIN"/>
    <property type="match status" value="1"/>
</dbReference>
<feature type="region of interest" description="Disordered" evidence="4">
    <location>
        <begin position="183"/>
        <end position="207"/>
    </location>
</feature>
<gene>
    <name evidence="5" type="ORF">L9F63_011164</name>
</gene>